<dbReference type="Proteomes" id="UP000735302">
    <property type="component" value="Unassembled WGS sequence"/>
</dbReference>
<evidence type="ECO:0000313" key="2">
    <source>
        <dbReference type="Proteomes" id="UP000735302"/>
    </source>
</evidence>
<comment type="caution">
    <text evidence="1">The sequence shown here is derived from an EMBL/GenBank/DDBJ whole genome shotgun (WGS) entry which is preliminary data.</text>
</comment>
<dbReference type="AlphaFoldDB" id="A0AAV4D3C9"/>
<sequence length="132" mass="14410">MLASDPWLALGAGKICRATATGSWYLPVPDTLWLQVWTSQIQILPPPPGPRPCQRPSMRGEFNLCRRGACYDSSRVLPSGHVPGAVNLPVVPGPCWGLTQCEILSKPRPADLSGFCLHPIPAVRYLRLILSQ</sequence>
<accession>A0AAV4D3C9</accession>
<proteinExistence type="predicted"/>
<name>A0AAV4D3C9_9GAST</name>
<organism evidence="1 2">
    <name type="scientific">Plakobranchus ocellatus</name>
    <dbReference type="NCBI Taxonomy" id="259542"/>
    <lineage>
        <taxon>Eukaryota</taxon>
        <taxon>Metazoa</taxon>
        <taxon>Spiralia</taxon>
        <taxon>Lophotrochozoa</taxon>
        <taxon>Mollusca</taxon>
        <taxon>Gastropoda</taxon>
        <taxon>Heterobranchia</taxon>
        <taxon>Euthyneura</taxon>
        <taxon>Panpulmonata</taxon>
        <taxon>Sacoglossa</taxon>
        <taxon>Placobranchoidea</taxon>
        <taxon>Plakobranchidae</taxon>
        <taxon>Plakobranchus</taxon>
    </lineage>
</organism>
<gene>
    <name evidence="1" type="ORF">PoB_006515500</name>
</gene>
<keyword evidence="2" id="KW-1185">Reference proteome</keyword>
<dbReference type="EMBL" id="BLXT01007329">
    <property type="protein sequence ID" value="GFO38650.1"/>
    <property type="molecule type" value="Genomic_DNA"/>
</dbReference>
<reference evidence="1 2" key="1">
    <citation type="journal article" date="2021" name="Elife">
        <title>Chloroplast acquisition without the gene transfer in kleptoplastic sea slugs, Plakobranchus ocellatus.</title>
        <authorList>
            <person name="Maeda T."/>
            <person name="Takahashi S."/>
            <person name="Yoshida T."/>
            <person name="Shimamura S."/>
            <person name="Takaki Y."/>
            <person name="Nagai Y."/>
            <person name="Toyoda A."/>
            <person name="Suzuki Y."/>
            <person name="Arimoto A."/>
            <person name="Ishii H."/>
            <person name="Satoh N."/>
            <person name="Nishiyama T."/>
            <person name="Hasebe M."/>
            <person name="Maruyama T."/>
            <person name="Minagawa J."/>
            <person name="Obokata J."/>
            <person name="Shigenobu S."/>
        </authorList>
    </citation>
    <scope>NUCLEOTIDE SEQUENCE [LARGE SCALE GENOMIC DNA]</scope>
</reference>
<protein>
    <submittedName>
        <fullName evidence="1">Uncharacterized protein</fullName>
    </submittedName>
</protein>
<evidence type="ECO:0000313" key="1">
    <source>
        <dbReference type="EMBL" id="GFO38650.1"/>
    </source>
</evidence>